<keyword evidence="1" id="KW-1133">Transmembrane helix</keyword>
<dbReference type="KEGG" id="ela:UCREL1_8749"/>
<protein>
    <submittedName>
        <fullName evidence="2">Uncharacterized protein</fullName>
    </submittedName>
</protein>
<feature type="transmembrane region" description="Helical" evidence="1">
    <location>
        <begin position="214"/>
        <end position="240"/>
    </location>
</feature>
<feature type="transmembrane region" description="Helical" evidence="1">
    <location>
        <begin position="297"/>
        <end position="318"/>
    </location>
</feature>
<name>M7SJE8_EUTLA</name>
<keyword evidence="1" id="KW-0812">Transmembrane</keyword>
<evidence type="ECO:0000313" key="2">
    <source>
        <dbReference type="EMBL" id="EMR64297.1"/>
    </source>
</evidence>
<dbReference type="AlphaFoldDB" id="M7SJE8"/>
<dbReference type="EMBL" id="KB707096">
    <property type="protein sequence ID" value="EMR64297.1"/>
    <property type="molecule type" value="Genomic_DNA"/>
</dbReference>
<proteinExistence type="predicted"/>
<reference evidence="3" key="1">
    <citation type="journal article" date="2013" name="Genome Announc.">
        <title>Draft genome sequence of the grapevine dieback fungus Eutypa lata UCR-EL1.</title>
        <authorList>
            <person name="Blanco-Ulate B."/>
            <person name="Rolshausen P.E."/>
            <person name="Cantu D."/>
        </authorList>
    </citation>
    <scope>NUCLEOTIDE SEQUENCE [LARGE SCALE GENOMIC DNA]</scope>
    <source>
        <strain evidence="3">UCR-EL1</strain>
    </source>
</reference>
<dbReference type="HOGENOM" id="CLU_773941_0_0_1"/>
<accession>M7SJE8</accession>
<feature type="transmembrane region" description="Helical" evidence="1">
    <location>
        <begin position="252"/>
        <end position="277"/>
    </location>
</feature>
<gene>
    <name evidence="2" type="ORF">UCREL1_8749</name>
</gene>
<keyword evidence="3" id="KW-1185">Reference proteome</keyword>
<evidence type="ECO:0000313" key="3">
    <source>
        <dbReference type="Proteomes" id="UP000012174"/>
    </source>
</evidence>
<evidence type="ECO:0000256" key="1">
    <source>
        <dbReference type="SAM" id="Phobius"/>
    </source>
</evidence>
<keyword evidence="1" id="KW-0472">Membrane</keyword>
<dbReference type="OrthoDB" id="4700626at2759"/>
<dbReference type="Proteomes" id="UP000012174">
    <property type="component" value="Unassembled WGS sequence"/>
</dbReference>
<sequence length="358" mass="39996">MLRRFDLGETLGNAQNTVGDIIGDGEGIVENGTGKVQDITDGVIDKANDLVDEVGDKISDVREVIEQFIVKVLETIEKELNEWIRNFADDLGNLDIAQRYSLHVTTFCQVPRSNFTSHSTAPSNATEGQTNCTYLFSSNKDDEFNATKNDGKILGLPPGKITAEVLNLFMIPKEVQEKVREPIDNTADYIQKLLHDAKNTLKTWAIRLTFSPVLIFYAAACGCSWALFILFLADIVYSWFRKQVLPKTRWPYRVFPLLATFCLFMGTLIIVIIGAIAKVMNIAASVLKITVEAGSGLAKMSWASLFIMVIITVGIRGIHRPSTTLGRFSKMGNPLSYFRRGKRQQDEIGMSHLREVHD</sequence>
<organism evidence="2 3">
    <name type="scientific">Eutypa lata (strain UCR-EL1)</name>
    <name type="common">Grapevine dieback disease fungus</name>
    <name type="synonym">Eutypa armeniacae</name>
    <dbReference type="NCBI Taxonomy" id="1287681"/>
    <lineage>
        <taxon>Eukaryota</taxon>
        <taxon>Fungi</taxon>
        <taxon>Dikarya</taxon>
        <taxon>Ascomycota</taxon>
        <taxon>Pezizomycotina</taxon>
        <taxon>Sordariomycetes</taxon>
        <taxon>Xylariomycetidae</taxon>
        <taxon>Xylariales</taxon>
        <taxon>Diatrypaceae</taxon>
        <taxon>Eutypa</taxon>
    </lineage>
</organism>